<evidence type="ECO:0000313" key="1">
    <source>
        <dbReference type="EMBL" id="KUM48231.1"/>
    </source>
</evidence>
<gene>
    <name evidence="1" type="ORF">ABT39_MTgene5228</name>
</gene>
<sequence>MRKSGCLPGSISRNPLFFLHTWSGYSRGVTSLPLELDLVTMDLESRFAGKWVPSGVLYGGVAYKRTSLVLFKIQIQQ</sequence>
<dbReference type="AlphaFoldDB" id="A0A117NHE1"/>
<keyword evidence="1" id="KW-0496">Mitochondrion</keyword>
<reference evidence="1" key="1">
    <citation type="journal article" date="2015" name="Genome Biol. Evol.">
        <title>Organellar Genomes of White Spruce (Picea glauca): Assembly and Annotation.</title>
        <authorList>
            <person name="Jackman S.D."/>
            <person name="Warren R.L."/>
            <person name="Gibb E.A."/>
            <person name="Vandervalk B.P."/>
            <person name="Mohamadi H."/>
            <person name="Chu J."/>
            <person name="Raymond A."/>
            <person name="Pleasance S."/>
            <person name="Coope R."/>
            <person name="Wildung M.R."/>
            <person name="Ritland C.E."/>
            <person name="Bousquet J."/>
            <person name="Jones S.J."/>
            <person name="Bohlmann J."/>
            <person name="Birol I."/>
        </authorList>
    </citation>
    <scope>NUCLEOTIDE SEQUENCE [LARGE SCALE GENOMIC DNA]</scope>
    <source>
        <tissue evidence="1">Flushing bud</tissue>
    </source>
</reference>
<protein>
    <submittedName>
        <fullName evidence="1">Uncharacterized protein</fullName>
    </submittedName>
</protein>
<name>A0A117NHE1_PICGL</name>
<organism evidence="1">
    <name type="scientific">Picea glauca</name>
    <name type="common">White spruce</name>
    <name type="synonym">Pinus glauca</name>
    <dbReference type="NCBI Taxonomy" id="3330"/>
    <lineage>
        <taxon>Eukaryota</taxon>
        <taxon>Viridiplantae</taxon>
        <taxon>Streptophyta</taxon>
        <taxon>Embryophyta</taxon>
        <taxon>Tracheophyta</taxon>
        <taxon>Spermatophyta</taxon>
        <taxon>Pinopsida</taxon>
        <taxon>Pinidae</taxon>
        <taxon>Conifers I</taxon>
        <taxon>Pinales</taxon>
        <taxon>Pinaceae</taxon>
        <taxon>Picea</taxon>
    </lineage>
</organism>
<geneLocation type="mitochondrion" evidence="1"/>
<proteinExistence type="predicted"/>
<comment type="caution">
    <text evidence="1">The sequence shown here is derived from an EMBL/GenBank/DDBJ whole genome shotgun (WGS) entry which is preliminary data.</text>
</comment>
<accession>A0A117NHE1</accession>
<dbReference type="EMBL" id="LKAM01000006">
    <property type="protein sequence ID" value="KUM48231.1"/>
    <property type="molecule type" value="Genomic_DNA"/>
</dbReference>